<reference evidence="1 2" key="1">
    <citation type="submission" date="2023-03" db="EMBL/GenBank/DDBJ databases">
        <title>High recombination rates correlate with genetic variation in Cardiocondyla obscurior ants.</title>
        <authorList>
            <person name="Errbii M."/>
        </authorList>
    </citation>
    <scope>NUCLEOTIDE SEQUENCE [LARGE SCALE GENOMIC DNA]</scope>
    <source>
        <strain evidence="1">Alpha-2009</strain>
        <tissue evidence="1">Whole body</tissue>
    </source>
</reference>
<gene>
    <name evidence="1" type="ORF">PUN28_007382</name>
</gene>
<comment type="caution">
    <text evidence="1">The sequence shown here is derived from an EMBL/GenBank/DDBJ whole genome shotgun (WGS) entry which is preliminary data.</text>
</comment>
<dbReference type="AlphaFoldDB" id="A0AAW2G5W5"/>
<dbReference type="EMBL" id="JADYXP020000006">
    <property type="protein sequence ID" value="KAL0122629.1"/>
    <property type="molecule type" value="Genomic_DNA"/>
</dbReference>
<organism evidence="1 2">
    <name type="scientific">Cardiocondyla obscurior</name>
    <dbReference type="NCBI Taxonomy" id="286306"/>
    <lineage>
        <taxon>Eukaryota</taxon>
        <taxon>Metazoa</taxon>
        <taxon>Ecdysozoa</taxon>
        <taxon>Arthropoda</taxon>
        <taxon>Hexapoda</taxon>
        <taxon>Insecta</taxon>
        <taxon>Pterygota</taxon>
        <taxon>Neoptera</taxon>
        <taxon>Endopterygota</taxon>
        <taxon>Hymenoptera</taxon>
        <taxon>Apocrita</taxon>
        <taxon>Aculeata</taxon>
        <taxon>Formicoidea</taxon>
        <taxon>Formicidae</taxon>
        <taxon>Myrmicinae</taxon>
        <taxon>Cardiocondyla</taxon>
    </lineage>
</organism>
<keyword evidence="2" id="KW-1185">Reference proteome</keyword>
<name>A0AAW2G5W5_9HYME</name>
<proteinExistence type="predicted"/>
<accession>A0AAW2G5W5</accession>
<evidence type="ECO:0000313" key="2">
    <source>
        <dbReference type="Proteomes" id="UP001430953"/>
    </source>
</evidence>
<protein>
    <submittedName>
        <fullName evidence="1">Uncharacterized protein</fullName>
    </submittedName>
</protein>
<dbReference type="Proteomes" id="UP001430953">
    <property type="component" value="Unassembled WGS sequence"/>
</dbReference>
<sequence length="74" mass="8372">MDSHGENSFATCRATRRRSAKRDRRCVPTRGTLFSRKYAFDWQSAISREVKAGGERNGVGLNEEIVSLDFPLIP</sequence>
<evidence type="ECO:0000313" key="1">
    <source>
        <dbReference type="EMBL" id="KAL0122629.1"/>
    </source>
</evidence>